<dbReference type="Proteomes" id="UP000315226">
    <property type="component" value="Unassembled WGS sequence"/>
</dbReference>
<name>A0A4Y3RIG1_9ACTN</name>
<feature type="domain" description="PASTA" evidence="2">
    <location>
        <begin position="166"/>
        <end position="237"/>
    </location>
</feature>
<protein>
    <recommendedName>
        <fullName evidence="2">PASTA domain-containing protein</fullName>
    </recommendedName>
</protein>
<feature type="region of interest" description="Disordered" evidence="1">
    <location>
        <begin position="158"/>
        <end position="180"/>
    </location>
</feature>
<organism evidence="3 4">
    <name type="scientific">Streptomyces gardneri</name>
    <dbReference type="NCBI Taxonomy" id="66892"/>
    <lineage>
        <taxon>Bacteria</taxon>
        <taxon>Bacillati</taxon>
        <taxon>Actinomycetota</taxon>
        <taxon>Actinomycetes</taxon>
        <taxon>Kitasatosporales</taxon>
        <taxon>Streptomycetaceae</taxon>
        <taxon>Streptomyces</taxon>
    </lineage>
</organism>
<dbReference type="CDD" id="cd06577">
    <property type="entry name" value="PASTA_pknB"/>
    <property type="match status" value="1"/>
</dbReference>
<proteinExistence type="predicted"/>
<dbReference type="EMBL" id="BJMN01000015">
    <property type="protein sequence ID" value="GEB57159.1"/>
    <property type="molecule type" value="Genomic_DNA"/>
</dbReference>
<dbReference type="AlphaFoldDB" id="A0A4Y3RIG1"/>
<evidence type="ECO:0000259" key="2">
    <source>
        <dbReference type="PROSITE" id="PS51178"/>
    </source>
</evidence>
<comment type="caution">
    <text evidence="3">The sequence shown here is derived from an EMBL/GenBank/DDBJ whole genome shotgun (WGS) entry which is preliminary data.</text>
</comment>
<gene>
    <name evidence="3" type="ORF">SGA01_27640</name>
</gene>
<feature type="compositionally biased region" description="Low complexity" evidence="1">
    <location>
        <begin position="63"/>
        <end position="78"/>
    </location>
</feature>
<dbReference type="PROSITE" id="PS51178">
    <property type="entry name" value="PASTA"/>
    <property type="match status" value="1"/>
</dbReference>
<evidence type="ECO:0000313" key="4">
    <source>
        <dbReference type="Proteomes" id="UP000315226"/>
    </source>
</evidence>
<reference evidence="3 4" key="1">
    <citation type="submission" date="2019-06" db="EMBL/GenBank/DDBJ databases">
        <title>Whole genome shotgun sequence of Streptomyces gardneri NBRC 12865.</title>
        <authorList>
            <person name="Hosoyama A."/>
            <person name="Uohara A."/>
            <person name="Ohji S."/>
            <person name="Ichikawa N."/>
        </authorList>
    </citation>
    <scope>NUCLEOTIDE SEQUENCE [LARGE SCALE GENOMIC DNA]</scope>
    <source>
        <strain evidence="3 4">NBRC 12865</strain>
    </source>
</reference>
<evidence type="ECO:0000256" key="1">
    <source>
        <dbReference type="SAM" id="MobiDB-lite"/>
    </source>
</evidence>
<keyword evidence="4" id="KW-1185">Reference proteome</keyword>
<dbReference type="Pfam" id="PF03793">
    <property type="entry name" value="PASTA"/>
    <property type="match status" value="1"/>
</dbReference>
<dbReference type="InterPro" id="IPR005543">
    <property type="entry name" value="PASTA_dom"/>
</dbReference>
<sequence length="242" mass="25332">MSPGAGRFDHHETIKTLHSLRAIRQADSMRKNPTASIIAAAALTLTLTACEGGSTASSDKPQATGTSTAPTPVTTTKAPDADTKSAALPDMTGKGLQSAQDQAQAAGFYNLHSHDALGRGRMQALDRNWKVCGQTPTAGEHPTDIKIDFATVKLEETCPSKDQGSDEPQAGSTMPDFTGKSVKVTRQSLGTSTSLTVTDASPQGRMVLMGSNWQVCTQEPAAGTKLDGQPVTLTAVKFEESC</sequence>
<accession>A0A4Y3RIG1</accession>
<feature type="region of interest" description="Disordered" evidence="1">
    <location>
        <begin position="52"/>
        <end position="95"/>
    </location>
</feature>
<evidence type="ECO:0000313" key="3">
    <source>
        <dbReference type="EMBL" id="GEB57159.1"/>
    </source>
</evidence>